<gene>
    <name evidence="2" type="ORF">QYF62_15695</name>
</gene>
<proteinExistence type="predicted"/>
<reference evidence="2 3" key="1">
    <citation type="submission" date="2023-07" db="EMBL/GenBank/DDBJ databases">
        <title>Strategy for survival of the halotoleranting strain Dietzia MX2 from the Yakshinskoe mineral salts deposit.</title>
        <authorList>
            <person name="Kharitonova M.A."/>
            <person name="Kupriyanova-Ashina F.G."/>
            <person name="Shakirov T.R."/>
            <person name="Vafina M.S."/>
            <person name="Ilinskaya O.N."/>
        </authorList>
    </citation>
    <scope>NUCLEOTIDE SEQUENCE [LARGE SCALE GENOMIC DNA]</scope>
    <source>
        <strain evidence="2 3">MX2</strain>
    </source>
</reference>
<accession>A0ABT8H4U9</accession>
<sequence>MTFEVSGEVNKPGVSAAKNTINTNRAEKGNVENLLASLAANRSEERRATGNGSTGSHDKSGVAFIEPSETTKYAEIPRRYEVSIRLRSPDGAVESSANKLLPGVIFTPTR</sequence>
<evidence type="ECO:0000256" key="1">
    <source>
        <dbReference type="SAM" id="MobiDB-lite"/>
    </source>
</evidence>
<organism evidence="2 3">
    <name type="scientific">Dietzia maris</name>
    <dbReference type="NCBI Taxonomy" id="37915"/>
    <lineage>
        <taxon>Bacteria</taxon>
        <taxon>Bacillati</taxon>
        <taxon>Actinomycetota</taxon>
        <taxon>Actinomycetes</taxon>
        <taxon>Mycobacteriales</taxon>
        <taxon>Dietziaceae</taxon>
        <taxon>Dietzia</taxon>
    </lineage>
</organism>
<keyword evidence="3" id="KW-1185">Reference proteome</keyword>
<evidence type="ECO:0000313" key="2">
    <source>
        <dbReference type="EMBL" id="MDN4507486.1"/>
    </source>
</evidence>
<comment type="caution">
    <text evidence="2">The sequence shown here is derived from an EMBL/GenBank/DDBJ whole genome shotgun (WGS) entry which is preliminary data.</text>
</comment>
<name>A0ABT8H4U9_9ACTN</name>
<dbReference type="Proteomes" id="UP001172702">
    <property type="component" value="Unassembled WGS sequence"/>
</dbReference>
<evidence type="ECO:0000313" key="3">
    <source>
        <dbReference type="Proteomes" id="UP001172702"/>
    </source>
</evidence>
<dbReference type="RefSeq" id="WP_301163078.1">
    <property type="nucleotide sequence ID" value="NZ_JAUHTB010000025.1"/>
</dbReference>
<feature type="region of interest" description="Disordered" evidence="1">
    <location>
        <begin position="1"/>
        <end position="66"/>
    </location>
</feature>
<protein>
    <submittedName>
        <fullName evidence="2">Uncharacterized protein</fullName>
    </submittedName>
</protein>
<dbReference type="EMBL" id="JAUHTB010000025">
    <property type="protein sequence ID" value="MDN4507486.1"/>
    <property type="molecule type" value="Genomic_DNA"/>
</dbReference>